<dbReference type="Proteomes" id="UP000664882">
    <property type="component" value="Unassembled WGS sequence"/>
</dbReference>
<keyword evidence="1" id="KW-0812">Transmembrane</keyword>
<organism evidence="2 3">
    <name type="scientific">Oceanisphaera pacifica</name>
    <dbReference type="NCBI Taxonomy" id="2818389"/>
    <lineage>
        <taxon>Bacteria</taxon>
        <taxon>Pseudomonadati</taxon>
        <taxon>Pseudomonadota</taxon>
        <taxon>Gammaproteobacteria</taxon>
        <taxon>Aeromonadales</taxon>
        <taxon>Aeromonadaceae</taxon>
        <taxon>Oceanisphaera</taxon>
    </lineage>
</organism>
<reference evidence="2 3" key="1">
    <citation type="submission" date="2021-03" db="EMBL/GenBank/DDBJ databases">
        <title>Oceanisphaera sp. nov., isolated from the intestine.</title>
        <authorList>
            <person name="Zhao L.-H."/>
            <person name="Shi L.-F."/>
        </authorList>
    </citation>
    <scope>NUCLEOTIDE SEQUENCE [LARGE SCALE GENOMIC DNA]</scope>
    <source>
        <strain evidence="2 3">DM8</strain>
    </source>
</reference>
<dbReference type="SUPFAM" id="SSF50249">
    <property type="entry name" value="Nucleic acid-binding proteins"/>
    <property type="match status" value="1"/>
</dbReference>
<dbReference type="CDD" id="cd04458">
    <property type="entry name" value="CSP_CDS"/>
    <property type="match status" value="1"/>
</dbReference>
<feature type="transmembrane region" description="Helical" evidence="1">
    <location>
        <begin position="153"/>
        <end position="173"/>
    </location>
</feature>
<accession>A0ABS3NFP6</accession>
<feature type="transmembrane region" description="Helical" evidence="1">
    <location>
        <begin position="185"/>
        <end position="202"/>
    </location>
</feature>
<dbReference type="InterPro" id="IPR010718">
    <property type="entry name" value="DUF1294"/>
</dbReference>
<feature type="transmembrane region" description="Helical" evidence="1">
    <location>
        <begin position="95"/>
        <end position="113"/>
    </location>
</feature>
<dbReference type="RefSeq" id="WP_208005282.1">
    <property type="nucleotide sequence ID" value="NZ_JAGDFX010000007.1"/>
</dbReference>
<evidence type="ECO:0000313" key="2">
    <source>
        <dbReference type="EMBL" id="MBO1519404.1"/>
    </source>
</evidence>
<dbReference type="Gene3D" id="2.40.50.140">
    <property type="entry name" value="Nucleic acid-binding proteins"/>
    <property type="match status" value="1"/>
</dbReference>
<dbReference type="EMBL" id="JAGDFX010000007">
    <property type="protein sequence ID" value="MBO1519404.1"/>
    <property type="molecule type" value="Genomic_DNA"/>
</dbReference>
<comment type="caution">
    <text evidence="2">The sequence shown here is derived from an EMBL/GenBank/DDBJ whole genome shotgun (WGS) entry which is preliminary data.</text>
</comment>
<proteinExistence type="predicted"/>
<keyword evidence="3" id="KW-1185">Reference proteome</keyword>
<dbReference type="PANTHER" id="PTHR12962:SF1">
    <property type="entry name" value="COLD SHOCK DOMAIN-CONTAINING PROTEIN CG9705"/>
    <property type="match status" value="1"/>
</dbReference>
<dbReference type="InterPro" id="IPR002059">
    <property type="entry name" value="CSP_DNA-bd"/>
</dbReference>
<dbReference type="Pfam" id="PF06961">
    <property type="entry name" value="DUF1294"/>
    <property type="match status" value="1"/>
</dbReference>
<evidence type="ECO:0000313" key="3">
    <source>
        <dbReference type="Proteomes" id="UP000664882"/>
    </source>
</evidence>
<keyword evidence="1" id="KW-1133">Transmembrane helix</keyword>
<name>A0ABS3NFP6_9GAMM</name>
<sequence length="220" mass="24867">MRMQGKILNWHDDKGFGFVDPLTGGQRAFVHIKSFISRARRPVNGDVIHYELVQESHHRYKAECIQFADDVQTAKPQRYLSNNHHAQKTHSKRTLEALLTGLFCAFILIFSLIGSLPLILAGAFIVMSTVTFVAYGIDKSAAESGRWRTKESTLHVFAFLCGWPGAFVAQRLLRHKSSKHEFQSFYKVTVALNVAGIVFLFTETGRTFLNQIVLPWLANA</sequence>
<dbReference type="InterPro" id="IPR052069">
    <property type="entry name" value="Ca-reg_mRNA-binding_domain"/>
</dbReference>
<keyword evidence="1" id="KW-0472">Membrane</keyword>
<dbReference type="InterPro" id="IPR012340">
    <property type="entry name" value="NA-bd_OB-fold"/>
</dbReference>
<dbReference type="PANTHER" id="PTHR12962">
    <property type="entry name" value="CALCIUM-REGULATED HEAT STABLE PROTEIN CRHSP-24-RELATED"/>
    <property type="match status" value="1"/>
</dbReference>
<evidence type="ECO:0000256" key="1">
    <source>
        <dbReference type="SAM" id="Phobius"/>
    </source>
</evidence>
<gene>
    <name evidence="2" type="ORF">J3U76_07150</name>
</gene>
<protein>
    <submittedName>
        <fullName evidence="2">Cold shock and DUF1294 domain-containing protein</fullName>
    </submittedName>
</protein>
<feature type="transmembrane region" description="Helical" evidence="1">
    <location>
        <begin position="119"/>
        <end position="137"/>
    </location>
</feature>